<name>A0A518C1S9_9BACT</name>
<feature type="short sequence motif" description="Q motif" evidence="6">
    <location>
        <begin position="42"/>
        <end position="70"/>
    </location>
</feature>
<dbReference type="InterPro" id="IPR014001">
    <property type="entry name" value="Helicase_ATP-bd"/>
</dbReference>
<evidence type="ECO:0000256" key="8">
    <source>
        <dbReference type="SAM" id="MobiDB-lite"/>
    </source>
</evidence>
<evidence type="ECO:0000259" key="9">
    <source>
        <dbReference type="PROSITE" id="PS51192"/>
    </source>
</evidence>
<feature type="region of interest" description="Disordered" evidence="8">
    <location>
        <begin position="415"/>
        <end position="453"/>
    </location>
</feature>
<protein>
    <submittedName>
        <fullName evidence="12">DEAD-box ATP-dependent RNA helicase CshA</fullName>
        <ecNumber evidence="12">3.6.4.13</ecNumber>
    </submittedName>
</protein>
<evidence type="ECO:0000256" key="4">
    <source>
        <dbReference type="ARBA" id="ARBA00022840"/>
    </source>
</evidence>
<gene>
    <name evidence="12" type="primary">cshA</name>
    <name evidence="12" type="ORF">Pan97_01450</name>
</gene>
<dbReference type="OrthoDB" id="9805696at2"/>
<organism evidence="12 13">
    <name type="scientific">Bremerella volcania</name>
    <dbReference type="NCBI Taxonomy" id="2527984"/>
    <lineage>
        <taxon>Bacteria</taxon>
        <taxon>Pseudomonadati</taxon>
        <taxon>Planctomycetota</taxon>
        <taxon>Planctomycetia</taxon>
        <taxon>Pirellulales</taxon>
        <taxon>Pirellulaceae</taxon>
        <taxon>Bremerella</taxon>
    </lineage>
</organism>
<dbReference type="InterPro" id="IPR001650">
    <property type="entry name" value="Helicase_C-like"/>
</dbReference>
<evidence type="ECO:0000256" key="7">
    <source>
        <dbReference type="RuleBase" id="RU000492"/>
    </source>
</evidence>
<dbReference type="SUPFAM" id="SSF52540">
    <property type="entry name" value="P-loop containing nucleoside triphosphate hydrolases"/>
    <property type="match status" value="1"/>
</dbReference>
<keyword evidence="3 7" id="KW-0347">Helicase</keyword>
<evidence type="ECO:0000313" key="12">
    <source>
        <dbReference type="EMBL" id="QDU73178.1"/>
    </source>
</evidence>
<feature type="compositionally biased region" description="Basic residues" evidence="8">
    <location>
        <begin position="443"/>
        <end position="453"/>
    </location>
</feature>
<dbReference type="CDD" id="cd00268">
    <property type="entry name" value="DEADc"/>
    <property type="match status" value="1"/>
</dbReference>
<proteinExistence type="inferred from homology"/>
<dbReference type="GO" id="GO:0005524">
    <property type="term" value="F:ATP binding"/>
    <property type="evidence" value="ECO:0007669"/>
    <property type="project" value="UniProtKB-KW"/>
</dbReference>
<dbReference type="InterPro" id="IPR000629">
    <property type="entry name" value="RNA-helicase_DEAD-box_CS"/>
</dbReference>
<feature type="domain" description="Helicase ATP-binding" evidence="9">
    <location>
        <begin position="73"/>
        <end position="242"/>
    </location>
</feature>
<evidence type="ECO:0000256" key="5">
    <source>
        <dbReference type="ARBA" id="ARBA00038437"/>
    </source>
</evidence>
<comment type="similarity">
    <text evidence="5 7">Belongs to the DEAD box helicase family.</text>
</comment>
<accession>A0A518C1S9</accession>
<dbReference type="PANTHER" id="PTHR47959:SF1">
    <property type="entry name" value="ATP-DEPENDENT RNA HELICASE DBPA"/>
    <property type="match status" value="1"/>
</dbReference>
<dbReference type="Proteomes" id="UP000318626">
    <property type="component" value="Chromosome"/>
</dbReference>
<feature type="domain" description="DEAD-box RNA helicase Q" evidence="11">
    <location>
        <begin position="42"/>
        <end position="70"/>
    </location>
</feature>
<dbReference type="PROSITE" id="PS51192">
    <property type="entry name" value="HELICASE_ATP_BIND_1"/>
    <property type="match status" value="1"/>
</dbReference>
<dbReference type="PROSITE" id="PS51194">
    <property type="entry name" value="HELICASE_CTER"/>
    <property type="match status" value="1"/>
</dbReference>
<dbReference type="PROSITE" id="PS00039">
    <property type="entry name" value="DEAD_ATP_HELICASE"/>
    <property type="match status" value="1"/>
</dbReference>
<dbReference type="InterPro" id="IPR027417">
    <property type="entry name" value="P-loop_NTPase"/>
</dbReference>
<dbReference type="Pfam" id="PF00271">
    <property type="entry name" value="Helicase_C"/>
    <property type="match status" value="1"/>
</dbReference>
<dbReference type="InterPro" id="IPR011545">
    <property type="entry name" value="DEAD/DEAH_box_helicase_dom"/>
</dbReference>
<feature type="domain" description="Helicase C-terminal" evidence="10">
    <location>
        <begin position="253"/>
        <end position="418"/>
    </location>
</feature>
<evidence type="ECO:0000256" key="2">
    <source>
        <dbReference type="ARBA" id="ARBA00022801"/>
    </source>
</evidence>
<keyword evidence="4 7" id="KW-0067">ATP-binding</keyword>
<dbReference type="SMART" id="SM00487">
    <property type="entry name" value="DEXDc"/>
    <property type="match status" value="1"/>
</dbReference>
<keyword evidence="2 7" id="KW-0378">Hydrolase</keyword>
<keyword evidence="13" id="KW-1185">Reference proteome</keyword>
<dbReference type="GO" id="GO:0016787">
    <property type="term" value="F:hydrolase activity"/>
    <property type="evidence" value="ECO:0007669"/>
    <property type="project" value="UniProtKB-KW"/>
</dbReference>
<dbReference type="InterPro" id="IPR014014">
    <property type="entry name" value="RNA_helicase_DEAD_Q_motif"/>
</dbReference>
<dbReference type="CDD" id="cd18787">
    <property type="entry name" value="SF2_C_DEAD"/>
    <property type="match status" value="1"/>
</dbReference>
<dbReference type="InterPro" id="IPR050079">
    <property type="entry name" value="DEAD_box_RNA_helicase"/>
</dbReference>
<evidence type="ECO:0000259" key="10">
    <source>
        <dbReference type="PROSITE" id="PS51194"/>
    </source>
</evidence>
<dbReference type="PROSITE" id="PS51195">
    <property type="entry name" value="Q_MOTIF"/>
    <property type="match status" value="1"/>
</dbReference>
<dbReference type="Pfam" id="PF00270">
    <property type="entry name" value="DEAD"/>
    <property type="match status" value="1"/>
</dbReference>
<evidence type="ECO:0000256" key="6">
    <source>
        <dbReference type="PROSITE-ProRule" id="PRU00552"/>
    </source>
</evidence>
<dbReference type="SMART" id="SM00490">
    <property type="entry name" value="HELICc"/>
    <property type="match status" value="1"/>
</dbReference>
<feature type="compositionally biased region" description="Basic and acidic residues" evidence="8">
    <location>
        <begin position="424"/>
        <end position="442"/>
    </location>
</feature>
<dbReference type="GO" id="GO:0003724">
    <property type="term" value="F:RNA helicase activity"/>
    <property type="evidence" value="ECO:0007669"/>
    <property type="project" value="UniProtKB-EC"/>
</dbReference>
<dbReference type="EMBL" id="CP036289">
    <property type="protein sequence ID" value="QDU73178.1"/>
    <property type="molecule type" value="Genomic_DNA"/>
</dbReference>
<evidence type="ECO:0000256" key="1">
    <source>
        <dbReference type="ARBA" id="ARBA00022741"/>
    </source>
</evidence>
<dbReference type="RefSeq" id="WP_144969799.1">
    <property type="nucleotide sequence ID" value="NZ_CP036289.1"/>
</dbReference>
<dbReference type="Gene3D" id="3.40.50.300">
    <property type="entry name" value="P-loop containing nucleotide triphosphate hydrolases"/>
    <property type="match status" value="2"/>
</dbReference>
<reference evidence="13" key="1">
    <citation type="submission" date="2019-02" db="EMBL/GenBank/DDBJ databases">
        <title>Deep-cultivation of Planctomycetes and their phenomic and genomic characterization uncovers novel biology.</title>
        <authorList>
            <person name="Wiegand S."/>
            <person name="Jogler M."/>
            <person name="Boedeker C."/>
            <person name="Pinto D."/>
            <person name="Vollmers J."/>
            <person name="Rivas-Marin E."/>
            <person name="Kohn T."/>
            <person name="Peeters S.H."/>
            <person name="Heuer A."/>
            <person name="Rast P."/>
            <person name="Oberbeckmann S."/>
            <person name="Bunk B."/>
            <person name="Jeske O."/>
            <person name="Meyerdierks A."/>
            <person name="Storesund J.E."/>
            <person name="Kallscheuer N."/>
            <person name="Luecker S."/>
            <person name="Lage O.M."/>
            <person name="Pohl T."/>
            <person name="Merkel B.J."/>
            <person name="Hornburger P."/>
            <person name="Mueller R.-W."/>
            <person name="Bruemmer F."/>
            <person name="Labrenz M."/>
            <person name="Spormann A.M."/>
            <person name="Op den Camp H."/>
            <person name="Overmann J."/>
            <person name="Amann R."/>
            <person name="Jetten M.S.M."/>
            <person name="Mascher T."/>
            <person name="Medema M.H."/>
            <person name="Devos D.P."/>
            <person name="Kaster A.-K."/>
            <person name="Ovreas L."/>
            <person name="Rohde M."/>
            <person name="Galperin M.Y."/>
            <person name="Jogler C."/>
        </authorList>
    </citation>
    <scope>NUCLEOTIDE SEQUENCE [LARGE SCALE GENOMIC DNA]</scope>
    <source>
        <strain evidence="13">Pan97</strain>
    </source>
</reference>
<dbReference type="GO" id="GO:0005829">
    <property type="term" value="C:cytosol"/>
    <property type="evidence" value="ECO:0007669"/>
    <property type="project" value="TreeGrafter"/>
</dbReference>
<dbReference type="KEGG" id="bvo:Pan97_01450"/>
<dbReference type="GO" id="GO:0003676">
    <property type="term" value="F:nucleic acid binding"/>
    <property type="evidence" value="ECO:0007669"/>
    <property type="project" value="InterPro"/>
</dbReference>
<evidence type="ECO:0000313" key="13">
    <source>
        <dbReference type="Proteomes" id="UP000318626"/>
    </source>
</evidence>
<dbReference type="PANTHER" id="PTHR47959">
    <property type="entry name" value="ATP-DEPENDENT RNA HELICASE RHLE-RELATED"/>
    <property type="match status" value="1"/>
</dbReference>
<dbReference type="AlphaFoldDB" id="A0A518C1S9"/>
<evidence type="ECO:0000259" key="11">
    <source>
        <dbReference type="PROSITE" id="PS51195"/>
    </source>
</evidence>
<keyword evidence="1 7" id="KW-0547">Nucleotide-binding</keyword>
<dbReference type="EC" id="3.6.4.13" evidence="12"/>
<sequence length="453" mass="51009">MLRWVGPARETADDNNDVLLPGDVPLRETVPTLSTPEDTPEKKFTDLNLSEKMLAALKEARYEVPSPIQAGVIPLALEGKDILGQARTGTGKTAAFGIPIIETLPSGKGPHALILVPTRELAVQVRDEIAKLSKGMSIQTVAIYGGKPIKGQMDKLKRNPDIIVGTPGRVIDHMTRRSLSLDYLSIVVLDEADRMLDIGFRPDIEKILRRCPEQRQTMLLSATVPPPIERLANRYMRDPVKVDFSPKNISADTIEQHYFTVDGPKKMELLVRLLRREQPTKCIVFCRTKRGTEKLFQRLQKKTKLVRCIHGDMHQGARNRTISDFKANKYRILIATDVVGRGIDISDVTLIVNYDVPEYSDDYVHRVGRTGRMGKEGVAYTFVTPEEGNQLTRIEMRIDKLLIRDEIEGFDPYVKTSVETSPTHARDTDGTAPAEEKKEPPKKAPRRRHRRAL</sequence>
<evidence type="ECO:0000256" key="3">
    <source>
        <dbReference type="ARBA" id="ARBA00022806"/>
    </source>
</evidence>
<dbReference type="InterPro" id="IPR044742">
    <property type="entry name" value="DEAD/DEAH_RhlB"/>
</dbReference>